<accession>A0A4V6REL9</accession>
<proteinExistence type="predicted"/>
<protein>
    <submittedName>
        <fullName evidence="2">Oligosaccharide repeat unit polymerase</fullName>
    </submittedName>
</protein>
<evidence type="ECO:0000256" key="1">
    <source>
        <dbReference type="SAM" id="Phobius"/>
    </source>
</evidence>
<feature type="transmembrane region" description="Helical" evidence="1">
    <location>
        <begin position="178"/>
        <end position="195"/>
    </location>
</feature>
<feature type="transmembrane region" description="Helical" evidence="1">
    <location>
        <begin position="201"/>
        <end position="221"/>
    </location>
</feature>
<feature type="transmembrane region" description="Helical" evidence="1">
    <location>
        <begin position="337"/>
        <end position="357"/>
    </location>
</feature>
<feature type="transmembrane region" description="Helical" evidence="1">
    <location>
        <begin position="151"/>
        <end position="171"/>
    </location>
</feature>
<dbReference type="NCBIfam" id="TIGR04370">
    <property type="entry name" value="glyco_rpt_poly"/>
    <property type="match status" value="1"/>
</dbReference>
<dbReference type="AlphaFoldDB" id="A0A4V6REL9"/>
<keyword evidence="1" id="KW-0472">Membrane</keyword>
<keyword evidence="1" id="KW-1133">Transmembrane helix</keyword>
<evidence type="ECO:0000313" key="3">
    <source>
        <dbReference type="Proteomes" id="UP000310760"/>
    </source>
</evidence>
<feature type="transmembrane region" description="Helical" evidence="1">
    <location>
        <begin position="31"/>
        <end position="50"/>
    </location>
</feature>
<feature type="transmembrane region" description="Helical" evidence="1">
    <location>
        <begin position="6"/>
        <end position="24"/>
    </location>
</feature>
<name>A0A4V6REL9_9BACT</name>
<evidence type="ECO:0000313" key="2">
    <source>
        <dbReference type="EMBL" id="TGY71029.1"/>
    </source>
</evidence>
<reference evidence="2 3" key="1">
    <citation type="submission" date="2019-04" db="EMBL/GenBank/DDBJ databases">
        <title>Microbes associate with the intestines of laboratory mice.</title>
        <authorList>
            <person name="Navarre W."/>
            <person name="Wong E."/>
            <person name="Huang K."/>
            <person name="Tropini C."/>
            <person name="Ng K."/>
            <person name="Yu B."/>
        </authorList>
    </citation>
    <scope>NUCLEOTIDE SEQUENCE [LARGE SCALE GENOMIC DNA]</scope>
    <source>
        <strain evidence="2 3">NM22_B1</strain>
    </source>
</reference>
<dbReference type="EMBL" id="SRYJ01000014">
    <property type="protein sequence ID" value="TGY71029.1"/>
    <property type="molecule type" value="Genomic_DNA"/>
</dbReference>
<dbReference type="Proteomes" id="UP000310760">
    <property type="component" value="Unassembled WGS sequence"/>
</dbReference>
<feature type="transmembrane region" description="Helical" evidence="1">
    <location>
        <begin position="62"/>
        <end position="82"/>
    </location>
</feature>
<dbReference type="RefSeq" id="WP_135951042.1">
    <property type="nucleotide sequence ID" value="NZ_CAXHRC010000002.1"/>
</dbReference>
<comment type="caution">
    <text evidence="2">The sequence shown here is derived from an EMBL/GenBank/DDBJ whole genome shotgun (WGS) entry which is preliminary data.</text>
</comment>
<organism evidence="2 3">
    <name type="scientific">Phocaeicola sartorii</name>
    <dbReference type="NCBI Taxonomy" id="671267"/>
    <lineage>
        <taxon>Bacteria</taxon>
        <taxon>Pseudomonadati</taxon>
        <taxon>Bacteroidota</taxon>
        <taxon>Bacteroidia</taxon>
        <taxon>Bacteroidales</taxon>
        <taxon>Bacteroidaceae</taxon>
        <taxon>Phocaeicola</taxon>
    </lineage>
</organism>
<feature type="transmembrane region" description="Helical" evidence="1">
    <location>
        <begin position="233"/>
        <end position="252"/>
    </location>
</feature>
<feature type="transmembrane region" description="Helical" evidence="1">
    <location>
        <begin position="396"/>
        <end position="415"/>
    </location>
</feature>
<sequence length="425" mass="49297">MHKDLIILILNALAYLLSFFFFYLLKRKLNVGLLVLLILVISHIGAIFYYNVLDILGVDLNITLLPFVYLYITTIMCLYPFLKRDGISAIDVRGNEKFIKYMSILIVLINIEPFFENIYLLFYSSGKDIGYIYEQRINGELDVYSFIGNKLLVASGYVKIFTTFVFFYSFTKKGFSKVLQFGLGIALINNLLIGINTGARGVILILLLLYFCCFLMMFSLFAKKIVNRFYKILLALSIPLVIFFSIITLGRYNSGTTNKSLEGWLLLYVSEGPIKFNNEMWNAEHNTNGDVNLCYLKEMLGLKTYTTYQERDEHYLAKNGRRVEVFYTFIGDFVSDFGLTMTFVLSFFLCLICMKLYKKSDKMPIDSFLFLLFIIHLYSVGFASNVYRAYSQQKSIFILLMIMMILAINRYNYVLRIKKETDGKP</sequence>
<feature type="transmembrane region" description="Helical" evidence="1">
    <location>
        <begin position="369"/>
        <end position="390"/>
    </location>
</feature>
<gene>
    <name evidence="2" type="ORF">E5339_07465</name>
</gene>
<feature type="transmembrane region" description="Helical" evidence="1">
    <location>
        <begin position="103"/>
        <end position="122"/>
    </location>
</feature>
<keyword evidence="1" id="KW-0812">Transmembrane</keyword>